<name>A0A1L7JME3_CLOBO</name>
<evidence type="ECO:0000313" key="1">
    <source>
        <dbReference type="EMBL" id="APU86940.1"/>
    </source>
</evidence>
<sequence length="38" mass="4426">MQKEIDNKLADRLTNTARRANMAANAEREGEYLKIYNL</sequence>
<proteinExistence type="predicted"/>
<protein>
    <submittedName>
        <fullName evidence="1">Uncharacterized protein</fullName>
    </submittedName>
</protein>
<keyword evidence="1" id="KW-0614">Plasmid</keyword>
<gene>
    <name evidence="1" type="ORF">NPD8_3829</name>
</gene>
<reference evidence="1" key="1">
    <citation type="submission" date="2016-05" db="EMBL/GenBank/DDBJ databases">
        <authorList>
            <person name="Lavstsen T."/>
            <person name="Jespersen J.S."/>
        </authorList>
    </citation>
    <scope>NUCLEOTIDE SEQUENCE</scope>
    <source>
        <strain evidence="1">CDC69096</strain>
        <plasmid evidence="1">pNPD8_2</plasmid>
    </source>
</reference>
<dbReference type="EMBL" id="CP015702">
    <property type="protein sequence ID" value="APU86940.1"/>
    <property type="molecule type" value="Genomic_DNA"/>
</dbReference>
<accession>A0A1L7JME3</accession>
<dbReference type="AlphaFoldDB" id="A0A1L7JME3"/>
<organism evidence="1">
    <name type="scientific">Clostridium botulinum</name>
    <dbReference type="NCBI Taxonomy" id="1491"/>
    <lineage>
        <taxon>Bacteria</taxon>
        <taxon>Bacillati</taxon>
        <taxon>Bacillota</taxon>
        <taxon>Clostridia</taxon>
        <taxon>Eubacteriales</taxon>
        <taxon>Clostridiaceae</taxon>
        <taxon>Clostridium</taxon>
    </lineage>
</organism>
<geneLocation type="plasmid" evidence="1">
    <name>pNPD8_2</name>
</geneLocation>